<sequence>MKAFYKLIKKNRKRKSGEAFGEDFDYIYGIQGSPQYSIFRICFEGRIGGGKDLRKNVKRVMAVIVGLLKDRLESVDEEPDRKRARIEEKISMHNYSSQK</sequence>
<protein>
    <submittedName>
        <fullName evidence="1">Uncharacterized protein</fullName>
    </submittedName>
</protein>
<gene>
    <name evidence="1" type="ORF">GLOINDRAFT_336384</name>
</gene>
<organism evidence="1">
    <name type="scientific">Rhizophagus irregularis (strain DAOM 181602 / DAOM 197198 / MUCL 43194)</name>
    <name type="common">Arbuscular mycorrhizal fungus</name>
    <name type="synonym">Glomus intraradices</name>
    <dbReference type="NCBI Taxonomy" id="747089"/>
    <lineage>
        <taxon>Eukaryota</taxon>
        <taxon>Fungi</taxon>
        <taxon>Fungi incertae sedis</taxon>
        <taxon>Mucoromycota</taxon>
        <taxon>Glomeromycotina</taxon>
        <taxon>Glomeromycetes</taxon>
        <taxon>Glomerales</taxon>
        <taxon>Glomeraceae</taxon>
        <taxon>Rhizophagus</taxon>
    </lineage>
</organism>
<accession>U9TCV7</accession>
<evidence type="ECO:0000313" key="1">
    <source>
        <dbReference type="EMBL" id="ESA04153.1"/>
    </source>
</evidence>
<name>U9TCV7_RHIID</name>
<dbReference type="HOGENOM" id="CLU_2321581_0_0_1"/>
<dbReference type="AlphaFoldDB" id="U9TCV7"/>
<reference evidence="1" key="1">
    <citation type="submission" date="2013-07" db="EMBL/GenBank/DDBJ databases">
        <title>The genome of an arbuscular mycorrhizal fungus provides insights into the evolution of the oldest plant symbiosis.</title>
        <authorList>
            <consortium name="DOE Joint Genome Institute"/>
            <person name="Tisserant E."/>
            <person name="Malbreil M."/>
            <person name="Kuo A."/>
            <person name="Kohler A."/>
            <person name="Symeonidi A."/>
            <person name="Balestrini R."/>
            <person name="Charron P."/>
            <person name="Duensing N."/>
            <person name="Frei-dit-Frey N."/>
            <person name="Gianinazzi-Pearson V."/>
            <person name="Gilbert B."/>
            <person name="Handa Y."/>
            <person name="Hijri M."/>
            <person name="Kaul R."/>
            <person name="Kawaguchi M."/>
            <person name="Krajinski F."/>
            <person name="Lammers P."/>
            <person name="Lapierre D."/>
            <person name="Masclaux F.G."/>
            <person name="Murat C."/>
            <person name="Morin E."/>
            <person name="Ndikumana S."/>
            <person name="Pagni M."/>
            <person name="Petitpierre D."/>
            <person name="Requena N."/>
            <person name="Rosikiewicz P."/>
            <person name="Riley R."/>
            <person name="Saito K."/>
            <person name="San Clemente H."/>
            <person name="Shapiro H."/>
            <person name="van Tuinen D."/>
            <person name="Becard G."/>
            <person name="Bonfante P."/>
            <person name="Paszkowski U."/>
            <person name="Shachar-Hill Y."/>
            <person name="Young J.P."/>
            <person name="Sanders I.R."/>
            <person name="Henrissat B."/>
            <person name="Rensing S.A."/>
            <person name="Grigoriev I.V."/>
            <person name="Corradi N."/>
            <person name="Roux C."/>
            <person name="Martin F."/>
        </authorList>
    </citation>
    <scope>NUCLEOTIDE SEQUENCE</scope>
    <source>
        <strain evidence="1">DAOM 197198</strain>
    </source>
</reference>
<proteinExistence type="predicted"/>
<dbReference type="EMBL" id="KI294536">
    <property type="protein sequence ID" value="ESA04153.1"/>
    <property type="molecule type" value="Genomic_DNA"/>
</dbReference>